<dbReference type="Gene3D" id="2.40.70.10">
    <property type="entry name" value="Acid Proteases"/>
    <property type="match status" value="1"/>
</dbReference>
<dbReference type="KEGG" id="vra:106774697"/>
<accession>A0A1S3VFU1</accession>
<name>A0A1S3VFU1_VIGRR</name>
<evidence type="ECO:0000313" key="2">
    <source>
        <dbReference type="Proteomes" id="UP000087766"/>
    </source>
</evidence>
<dbReference type="PANTHER" id="PTHR33067:SF35">
    <property type="entry name" value="ASPARTIC PEPTIDASE DDI1-TYPE DOMAIN-CONTAINING PROTEIN"/>
    <property type="match status" value="1"/>
</dbReference>
<gene>
    <name evidence="4" type="primary">LOC106774697</name>
    <name evidence="3" type="synonym">LOC106774695</name>
</gene>
<dbReference type="PANTHER" id="PTHR33067">
    <property type="entry name" value="RNA-DIRECTED DNA POLYMERASE-RELATED"/>
    <property type="match status" value="1"/>
</dbReference>
<reference evidence="2" key="1">
    <citation type="journal article" date="2014" name="Nat. Commun.">
        <title>Genome sequence of mungbean and insights into evolution within Vigna species.</title>
        <authorList>
            <person name="Kang Y.J."/>
            <person name="Kim S.K."/>
            <person name="Kim M.Y."/>
            <person name="Lestari P."/>
            <person name="Kim K.H."/>
            <person name="Ha B.K."/>
            <person name="Jun T.H."/>
            <person name="Hwang W.J."/>
            <person name="Lee T."/>
            <person name="Lee J."/>
            <person name="Shim S."/>
            <person name="Yoon M.Y."/>
            <person name="Jang Y.E."/>
            <person name="Han K.S."/>
            <person name="Taeprayoon P."/>
            <person name="Yoon N."/>
            <person name="Somta P."/>
            <person name="Tanya P."/>
            <person name="Kim K.S."/>
            <person name="Gwag J.G."/>
            <person name="Moon J.K."/>
            <person name="Lee Y.H."/>
            <person name="Park B.S."/>
            <person name="Bombarely A."/>
            <person name="Doyle J.J."/>
            <person name="Jackson S.A."/>
            <person name="Schafleitner R."/>
            <person name="Srinives P."/>
            <person name="Varshney R.K."/>
            <person name="Lee S.H."/>
        </authorList>
    </citation>
    <scope>NUCLEOTIDE SEQUENCE [LARGE SCALE GENOMIC DNA]</scope>
    <source>
        <strain evidence="2">cv. VC1973A</strain>
    </source>
</reference>
<proteinExistence type="predicted"/>
<dbReference type="GeneID" id="106774695"/>
<dbReference type="SUPFAM" id="SSF50630">
    <property type="entry name" value="Acid proteases"/>
    <property type="match status" value="1"/>
</dbReference>
<dbReference type="InterPro" id="IPR021109">
    <property type="entry name" value="Peptidase_aspartic_dom_sf"/>
</dbReference>
<protein>
    <submittedName>
        <fullName evidence="3">Uncharacterized protein LOC106774695</fullName>
    </submittedName>
    <submittedName>
        <fullName evidence="4">Uncharacterized protein LOC106774697</fullName>
    </submittedName>
</protein>
<evidence type="ECO:0000313" key="3">
    <source>
        <dbReference type="RefSeq" id="XP_014517227.1"/>
    </source>
</evidence>
<reference evidence="3 4" key="2">
    <citation type="submission" date="2025-04" db="UniProtKB">
        <authorList>
            <consortium name="RefSeq"/>
        </authorList>
    </citation>
    <scope>IDENTIFICATION</scope>
    <source>
        <tissue evidence="3 4">Leaf</tissue>
    </source>
</reference>
<dbReference type="Pfam" id="PF13650">
    <property type="entry name" value="Asp_protease_2"/>
    <property type="match status" value="1"/>
</dbReference>
<dbReference type="CDD" id="cd00303">
    <property type="entry name" value="retropepsin_like"/>
    <property type="match status" value="1"/>
</dbReference>
<keyword evidence="2" id="KW-1185">Reference proteome</keyword>
<organism evidence="2 4">
    <name type="scientific">Vigna radiata var. radiata</name>
    <name type="common">Mung bean</name>
    <name type="synonym">Phaseolus aureus</name>
    <dbReference type="NCBI Taxonomy" id="3916"/>
    <lineage>
        <taxon>Eukaryota</taxon>
        <taxon>Viridiplantae</taxon>
        <taxon>Streptophyta</taxon>
        <taxon>Embryophyta</taxon>
        <taxon>Tracheophyta</taxon>
        <taxon>Spermatophyta</taxon>
        <taxon>Magnoliopsida</taxon>
        <taxon>eudicotyledons</taxon>
        <taxon>Gunneridae</taxon>
        <taxon>Pentapetalae</taxon>
        <taxon>rosids</taxon>
        <taxon>fabids</taxon>
        <taxon>Fabales</taxon>
        <taxon>Fabaceae</taxon>
        <taxon>Papilionoideae</taxon>
        <taxon>50 kb inversion clade</taxon>
        <taxon>NPAAA clade</taxon>
        <taxon>indigoferoid/millettioid clade</taxon>
        <taxon>Phaseoleae</taxon>
        <taxon>Vigna</taxon>
    </lineage>
</organism>
<dbReference type="KEGG" id="vra:106774695"/>
<dbReference type="RefSeq" id="XP_014517228.1">
    <property type="nucleotide sequence ID" value="XM_014661742.1"/>
</dbReference>
<dbReference type="Proteomes" id="UP000087766">
    <property type="component" value="Chromosome 10"/>
</dbReference>
<feature type="coiled-coil region" evidence="1">
    <location>
        <begin position="131"/>
        <end position="207"/>
    </location>
</feature>
<dbReference type="AlphaFoldDB" id="A0A1S3VFU1"/>
<dbReference type="GeneID" id="106774697"/>
<keyword evidence="1" id="KW-0175">Coiled coil</keyword>
<evidence type="ECO:0000313" key="4">
    <source>
        <dbReference type="RefSeq" id="XP_014517228.1"/>
    </source>
</evidence>
<dbReference type="RefSeq" id="XP_014517227.1">
    <property type="nucleotide sequence ID" value="XM_014661741.1"/>
</dbReference>
<evidence type="ECO:0000256" key="1">
    <source>
        <dbReference type="SAM" id="Coils"/>
    </source>
</evidence>
<dbReference type="OrthoDB" id="1047367at2759"/>
<sequence length="471" mass="53772">MALNENETQSEKGVIVQKRGVLQLTTEDALLAQNKLLSQQLDNLSKIIAQLPKELRNVSQAQQQLCDLCGSDHVNGQCAFPEKAQEEANYLGNQFQKPQPPLRQQVANLTEHVRSLDEKFKKFLKVYDSHYKSHEANFRNLETQIDQSSKRVEITENNQFRANIEVNPRGDCKVVVSMVEERGEKEIIEIESNEDEMEEEKKIEKKNESYLPYLRREEIKKNNCGYFREIFNQMKINMPSTEALQQRPVYSKHIKYYLGEIIDLEEEDSKEQEGCMHPLKKKHPPKMKDPGSLTIPCAIGNVNVGRALLDSGSGINLMPLCMLKKIGGLTLKPTNMFVVVADGSSKRPYGVVEDAVIRVEHLEFLVDFVVMEMKADEMISLILGRPFMKTAKVVISVHDGLVMSKDQEHKLILNDSEEKMTRIQKRAKYNASRKDTKSANTGNNCDFLQVWEEEDVDKGGTVHVDLEDSPF</sequence>